<organism evidence="2 3">
    <name type="scientific">Cirrhinus mrigala</name>
    <name type="common">Mrigala</name>
    <dbReference type="NCBI Taxonomy" id="683832"/>
    <lineage>
        <taxon>Eukaryota</taxon>
        <taxon>Metazoa</taxon>
        <taxon>Chordata</taxon>
        <taxon>Craniata</taxon>
        <taxon>Vertebrata</taxon>
        <taxon>Euteleostomi</taxon>
        <taxon>Actinopterygii</taxon>
        <taxon>Neopterygii</taxon>
        <taxon>Teleostei</taxon>
        <taxon>Ostariophysi</taxon>
        <taxon>Cypriniformes</taxon>
        <taxon>Cyprinidae</taxon>
        <taxon>Labeoninae</taxon>
        <taxon>Labeonini</taxon>
        <taxon>Cirrhinus</taxon>
    </lineage>
</organism>
<dbReference type="AlphaFoldDB" id="A0ABD0PFW8"/>
<protein>
    <submittedName>
        <fullName evidence="2">Uncharacterized protein</fullName>
    </submittedName>
</protein>
<proteinExistence type="predicted"/>
<evidence type="ECO:0000313" key="3">
    <source>
        <dbReference type="Proteomes" id="UP001529510"/>
    </source>
</evidence>
<feature type="region of interest" description="Disordered" evidence="1">
    <location>
        <begin position="1"/>
        <end position="43"/>
    </location>
</feature>
<feature type="non-terminal residue" evidence="2">
    <location>
        <position position="310"/>
    </location>
</feature>
<accession>A0ABD0PFW8</accession>
<comment type="caution">
    <text evidence="2">The sequence shown here is derived from an EMBL/GenBank/DDBJ whole genome shotgun (WGS) entry which is preliminary data.</text>
</comment>
<gene>
    <name evidence="2" type="ORF">M9458_033274</name>
</gene>
<keyword evidence="3" id="KW-1185">Reference proteome</keyword>
<reference evidence="2 3" key="1">
    <citation type="submission" date="2024-05" db="EMBL/GenBank/DDBJ databases">
        <title>Genome sequencing and assembly of Indian major carp, Cirrhinus mrigala (Hamilton, 1822).</title>
        <authorList>
            <person name="Mohindra V."/>
            <person name="Chowdhury L.M."/>
            <person name="Lal K."/>
            <person name="Jena J.K."/>
        </authorList>
    </citation>
    <scope>NUCLEOTIDE SEQUENCE [LARGE SCALE GENOMIC DNA]</scope>
    <source>
        <strain evidence="2">CM1030</strain>
        <tissue evidence="2">Blood</tissue>
    </source>
</reference>
<dbReference type="PANTHER" id="PTHR47331:SF6">
    <property type="entry name" value="DOUBLECORTIN DOMAIN-CONTAINING PROTEIN"/>
    <property type="match status" value="1"/>
</dbReference>
<dbReference type="PANTHER" id="PTHR47331">
    <property type="entry name" value="PHD-TYPE DOMAIN-CONTAINING PROTEIN"/>
    <property type="match status" value="1"/>
</dbReference>
<dbReference type="EMBL" id="JAMKFB020000016">
    <property type="protein sequence ID" value="KAL0172963.1"/>
    <property type="molecule type" value="Genomic_DNA"/>
</dbReference>
<name>A0ABD0PFW8_CIRMR</name>
<evidence type="ECO:0000256" key="1">
    <source>
        <dbReference type="SAM" id="MobiDB-lite"/>
    </source>
</evidence>
<feature type="compositionally biased region" description="Low complexity" evidence="1">
    <location>
        <begin position="15"/>
        <end position="40"/>
    </location>
</feature>
<evidence type="ECO:0000313" key="2">
    <source>
        <dbReference type="EMBL" id="KAL0172963.1"/>
    </source>
</evidence>
<dbReference type="Proteomes" id="UP001529510">
    <property type="component" value="Unassembled WGS sequence"/>
</dbReference>
<sequence length="310" mass="35236">MESERKSETEDALETRSVVTHSTTSSKRSSRTSAGMAAAKARARAEAERTRAYYVKKETELKIEKVRMEGSLTALEHEKEAAAAMAEVRILEEAIESMEGGSCHSGSQIVPPIDPVQRTSDYVEHHLSHSNVVSNAEASLATPHVEFVSEQLDLMIKWLGSKSTEYVRRIRSVNIRYPDVGLKMAWDRLEEMYGSPEAVEKALLDKLEKFPKISKQDPLKLQELGDLLCEIHPIVEKLPYHLQEKWIYQVLVHPTQTRVKQNLWLKGKCKEGLLCLPIRQVWHLQLDFFLQEVGVMNQLMNQTSSSETLP</sequence>